<dbReference type="RefSeq" id="WP_200275330.1">
    <property type="nucleotide sequence ID" value="NZ_CP066802.1"/>
</dbReference>
<dbReference type="Proteomes" id="UP000595895">
    <property type="component" value="Chromosome"/>
</dbReference>
<accession>A0A7T7M8W0</accession>
<comment type="caution">
    <text evidence="9">Lacks conserved residue(s) required for the propagation of feature annotation.</text>
</comment>
<comment type="function">
    <text evidence="9">Catalyzes the conversion of the cyclic tetrahydrodipicolinate (THDP) into the acyclic N-succinyl-L-2-amino-6-oxopimelate using succinyl-CoA.</text>
</comment>
<protein>
    <recommendedName>
        <fullName evidence="9">2,3,4,5-tetrahydropyridine-2,6-dicarboxylate N-succinyltransferase</fullName>
        <ecNumber evidence="9">2.3.1.117</ecNumber>
    </recommendedName>
    <alternativeName>
        <fullName evidence="9">Tetrahydrodipicolinate N-succinyltransferase</fullName>
        <shortName evidence="9">THDP succinyltransferase</shortName>
        <shortName evidence="9">THP succinyltransferase</shortName>
    </alternativeName>
    <alternativeName>
        <fullName evidence="9">Tetrahydropicolinate succinylase</fullName>
    </alternativeName>
</protein>
<dbReference type="HAMAP" id="MF_02122">
    <property type="entry name" value="DapD_type2"/>
    <property type="match status" value="1"/>
</dbReference>
<keyword evidence="7 9" id="KW-0457">Lysine biosynthesis</keyword>
<keyword evidence="6 9" id="KW-0220">Diaminopimelate biosynthesis</keyword>
<dbReference type="EC" id="2.3.1.117" evidence="9"/>
<evidence type="ECO:0000256" key="3">
    <source>
        <dbReference type="ARBA" id="ARBA00022679"/>
    </source>
</evidence>
<dbReference type="Pfam" id="PF14602">
    <property type="entry name" value="Hexapep_2"/>
    <property type="match status" value="1"/>
</dbReference>
<dbReference type="Gene3D" id="3.30.70.2010">
    <property type="match status" value="1"/>
</dbReference>
<dbReference type="Gene3D" id="2.160.10.10">
    <property type="entry name" value="Hexapeptide repeat proteins"/>
    <property type="match status" value="1"/>
</dbReference>
<name>A0A7T7M8W0_9ACTO</name>
<evidence type="ECO:0000256" key="4">
    <source>
        <dbReference type="ARBA" id="ARBA00022723"/>
    </source>
</evidence>
<dbReference type="InterPro" id="IPR032784">
    <property type="entry name" value="THDPS_M"/>
</dbReference>
<feature type="domain" description="2,3,4,5-tetrahydropyridine-2,6-dicarboxylate N-succinyltransferase middle" evidence="10">
    <location>
        <begin position="104"/>
        <end position="145"/>
    </location>
</feature>
<dbReference type="AlphaFoldDB" id="A0A7T7M8W0"/>
<comment type="catalytic activity">
    <reaction evidence="9">
        <text>(S)-2,3,4,5-tetrahydrodipicolinate + succinyl-CoA + H2O = (S)-2-succinylamino-6-oxoheptanedioate + CoA</text>
        <dbReference type="Rhea" id="RHEA:17325"/>
        <dbReference type="ChEBI" id="CHEBI:15377"/>
        <dbReference type="ChEBI" id="CHEBI:15685"/>
        <dbReference type="ChEBI" id="CHEBI:16845"/>
        <dbReference type="ChEBI" id="CHEBI:57287"/>
        <dbReference type="ChEBI" id="CHEBI:57292"/>
        <dbReference type="EC" id="2.3.1.117"/>
    </reaction>
</comment>
<dbReference type="InterPro" id="IPR001451">
    <property type="entry name" value="Hexapep"/>
</dbReference>
<feature type="binding site" evidence="9">
    <location>
        <position position="196"/>
    </location>
    <ligand>
        <name>succinyl-CoA</name>
        <dbReference type="ChEBI" id="CHEBI:57292"/>
    </ligand>
</feature>
<dbReference type="InterPro" id="IPR011004">
    <property type="entry name" value="Trimer_LpxA-like_sf"/>
</dbReference>
<feature type="binding site" evidence="9">
    <location>
        <begin position="252"/>
        <end position="253"/>
    </location>
    <ligand>
        <name>succinyl-CoA</name>
        <dbReference type="ChEBI" id="CHEBI:57292"/>
    </ligand>
</feature>
<dbReference type="Gene3D" id="3.30.60.70">
    <property type="entry name" value="Trimeric LpxA-like enzymes"/>
    <property type="match status" value="1"/>
</dbReference>
<dbReference type="InterPro" id="IPR038361">
    <property type="entry name" value="THDPS_M_sf"/>
</dbReference>
<feature type="binding site" evidence="9">
    <location>
        <position position="214"/>
    </location>
    <ligand>
        <name>succinyl-CoA</name>
        <dbReference type="ChEBI" id="CHEBI:57292"/>
    </ligand>
</feature>
<dbReference type="KEGG" id="awe:JG540_08465"/>
<keyword evidence="12" id="KW-1185">Reference proteome</keyword>
<dbReference type="NCBIfam" id="TIGR03535">
    <property type="entry name" value="DapD_actino"/>
    <property type="match status" value="1"/>
</dbReference>
<organism evidence="11 12">
    <name type="scientific">Actinomyces weissii</name>
    <dbReference type="NCBI Taxonomy" id="675090"/>
    <lineage>
        <taxon>Bacteria</taxon>
        <taxon>Bacillati</taxon>
        <taxon>Actinomycetota</taxon>
        <taxon>Actinomycetes</taxon>
        <taxon>Actinomycetales</taxon>
        <taxon>Actinomycetaceae</taxon>
        <taxon>Actinomyces</taxon>
    </lineage>
</organism>
<keyword evidence="3 9" id="KW-0808">Transferase</keyword>
<feature type="binding site" evidence="9">
    <location>
        <position position="260"/>
    </location>
    <ligand>
        <name>succinyl-CoA</name>
        <dbReference type="ChEBI" id="CHEBI:57292"/>
    </ligand>
</feature>
<keyword evidence="4" id="KW-0479">Metal-binding</keyword>
<comment type="subunit">
    <text evidence="9">Homotrimer.</text>
</comment>
<evidence type="ECO:0000313" key="12">
    <source>
        <dbReference type="Proteomes" id="UP000595895"/>
    </source>
</evidence>
<evidence type="ECO:0000256" key="7">
    <source>
        <dbReference type="ARBA" id="ARBA00023154"/>
    </source>
</evidence>
<keyword evidence="5" id="KW-0460">Magnesium</keyword>
<dbReference type="GO" id="GO:0019877">
    <property type="term" value="P:diaminopimelate biosynthetic process"/>
    <property type="evidence" value="ECO:0007669"/>
    <property type="project" value="UniProtKB-UniRule"/>
</dbReference>
<evidence type="ECO:0000256" key="5">
    <source>
        <dbReference type="ARBA" id="ARBA00022842"/>
    </source>
</evidence>
<keyword evidence="2 9" id="KW-0028">Amino-acid biosynthesis</keyword>
<evidence type="ECO:0000259" key="10">
    <source>
        <dbReference type="Pfam" id="PF14789"/>
    </source>
</evidence>
<sequence>MTTRSAWGLGLATVTDDGNTLDVWYPRPVLGEEPEDGQADLRATLSAMERRDEARGVHTTVVRTWADLDDSPQTVAGAYLRLHVLSHRLAQPNTVNLDGLFSRLPNVVWTSAGPCATEGFETTRTRLRAALGHQVQVLSVDKFPRMVDYVIPSGVRIGDAASVRLGAYLAEGTTVMHTGFVNYNAGTLGRSMVEGRISQGVVVGDGSDIGGGASTMGMLSGGGRRRVALGERCLLGANSGLGIPLGDDCVVEAGLYLTAGTKVSLIPEGGVVPGSHGLFREPRVVSARDLAGASNVLFRRNSQSGAVEALARGGKPIELVAETPGH</sequence>
<gene>
    <name evidence="9 11" type="primary">dapD</name>
    <name evidence="11" type="ORF">JG540_08465</name>
</gene>
<feature type="binding site" evidence="9">
    <location>
        <begin position="299"/>
        <end position="302"/>
    </location>
    <ligand>
        <name>succinyl-CoA</name>
        <dbReference type="ChEBI" id="CHEBI:57292"/>
    </ligand>
</feature>
<dbReference type="CDD" id="cd04649">
    <property type="entry name" value="LbH_THP_succinylT_putative"/>
    <property type="match status" value="1"/>
</dbReference>
<feature type="binding site" evidence="9">
    <location>
        <position position="211"/>
    </location>
    <ligand>
        <name>succinyl-CoA</name>
        <dbReference type="ChEBI" id="CHEBI:57292"/>
    </ligand>
</feature>
<evidence type="ECO:0000256" key="2">
    <source>
        <dbReference type="ARBA" id="ARBA00022605"/>
    </source>
</evidence>
<dbReference type="Pfam" id="PF14789">
    <property type="entry name" value="THDPS_M"/>
    <property type="match status" value="1"/>
</dbReference>
<feature type="binding site" evidence="9">
    <location>
        <position position="237"/>
    </location>
    <ligand>
        <name>succinyl-CoA</name>
        <dbReference type="ChEBI" id="CHEBI:57292"/>
    </ligand>
</feature>
<keyword evidence="1 9" id="KW-0963">Cytoplasm</keyword>
<proteinExistence type="inferred from homology"/>
<comment type="pathway">
    <text evidence="9">Amino-acid biosynthesis; L-lysine biosynthesis via DAP pathway; LL-2,6-diaminopimelate from (S)-tetrahydrodipicolinate (succinylase route): step 1/3.</text>
</comment>
<dbReference type="InterPro" id="IPR019875">
    <property type="entry name" value="DapD_actinobacteria"/>
</dbReference>
<dbReference type="UniPathway" id="UPA00034">
    <property type="reaction ID" value="UER00019"/>
</dbReference>
<dbReference type="EMBL" id="CP066802">
    <property type="protein sequence ID" value="QQM67061.1"/>
    <property type="molecule type" value="Genomic_DNA"/>
</dbReference>
<evidence type="ECO:0000256" key="9">
    <source>
        <dbReference type="HAMAP-Rule" id="MF_02122"/>
    </source>
</evidence>
<dbReference type="GO" id="GO:0009089">
    <property type="term" value="P:lysine biosynthetic process via diaminopimelate"/>
    <property type="evidence" value="ECO:0007669"/>
    <property type="project" value="UniProtKB-UniRule"/>
</dbReference>
<evidence type="ECO:0000256" key="6">
    <source>
        <dbReference type="ARBA" id="ARBA00022915"/>
    </source>
</evidence>
<reference evidence="11 12" key="1">
    <citation type="submission" date="2020-12" db="EMBL/GenBank/DDBJ databases">
        <authorList>
            <person name="Zhou J."/>
        </authorList>
    </citation>
    <scope>NUCLEOTIDE SEQUENCE [LARGE SCALE GENOMIC DNA]</scope>
    <source>
        <strain evidence="11 12">CCUG 61299</strain>
    </source>
</reference>
<evidence type="ECO:0000256" key="1">
    <source>
        <dbReference type="ARBA" id="ARBA00022490"/>
    </source>
</evidence>
<feature type="active site" description="Acyl-anhydride intermediate" evidence="9">
    <location>
        <position position="194"/>
    </location>
</feature>
<dbReference type="SUPFAM" id="SSF51161">
    <property type="entry name" value="Trimeric LpxA-like enzymes"/>
    <property type="match status" value="1"/>
</dbReference>
<comment type="similarity">
    <text evidence="9">Belongs to the type 2 tetrahydrodipicolinate N-succinyltransferase family.</text>
</comment>
<comment type="subcellular location">
    <subcellularLocation>
        <location evidence="9">Cytoplasm</location>
    </subcellularLocation>
</comment>
<dbReference type="GO" id="GO:0005737">
    <property type="term" value="C:cytoplasm"/>
    <property type="evidence" value="ECO:0007669"/>
    <property type="project" value="UniProtKB-SubCell"/>
</dbReference>
<evidence type="ECO:0000256" key="8">
    <source>
        <dbReference type="ARBA" id="ARBA00023315"/>
    </source>
</evidence>
<dbReference type="GO" id="GO:0046872">
    <property type="term" value="F:metal ion binding"/>
    <property type="evidence" value="ECO:0007669"/>
    <property type="project" value="UniProtKB-KW"/>
</dbReference>
<keyword evidence="8 9" id="KW-0012">Acyltransferase</keyword>
<dbReference type="InterPro" id="IPR026586">
    <property type="entry name" value="Type2_DapD"/>
</dbReference>
<dbReference type="GO" id="GO:0008666">
    <property type="term" value="F:2,3,4,5-tetrahydropyridine-2,6-dicarboxylate N-succinyltransferase activity"/>
    <property type="evidence" value="ECO:0007669"/>
    <property type="project" value="UniProtKB-UniRule"/>
</dbReference>
<evidence type="ECO:0000313" key="11">
    <source>
        <dbReference type="EMBL" id="QQM67061.1"/>
    </source>
</evidence>